<evidence type="ECO:0000256" key="3">
    <source>
        <dbReference type="ARBA" id="ARBA00022692"/>
    </source>
</evidence>
<keyword evidence="10" id="KW-1185">Reference proteome</keyword>
<keyword evidence="7 8" id="KW-0472">Membrane</keyword>
<keyword evidence="4" id="KW-0479">Metal-binding</keyword>
<dbReference type="Proteomes" id="UP000199004">
    <property type="component" value="Unassembled WGS sequence"/>
</dbReference>
<accession>A0A1H0LVT2</accession>
<evidence type="ECO:0000256" key="4">
    <source>
        <dbReference type="ARBA" id="ARBA00022723"/>
    </source>
</evidence>
<evidence type="ECO:0000313" key="10">
    <source>
        <dbReference type="Proteomes" id="UP000199004"/>
    </source>
</evidence>
<evidence type="ECO:0000256" key="6">
    <source>
        <dbReference type="ARBA" id="ARBA00023004"/>
    </source>
</evidence>
<dbReference type="GO" id="GO:0016020">
    <property type="term" value="C:membrane"/>
    <property type="evidence" value="ECO:0007669"/>
    <property type="project" value="UniProtKB-SubCell"/>
</dbReference>
<dbReference type="AlphaFoldDB" id="A0A1H0LVT2"/>
<feature type="transmembrane region" description="Helical" evidence="8">
    <location>
        <begin position="20"/>
        <end position="40"/>
    </location>
</feature>
<keyword evidence="3 8" id="KW-0812">Transmembrane</keyword>
<dbReference type="GO" id="GO:0046872">
    <property type="term" value="F:metal ion binding"/>
    <property type="evidence" value="ECO:0007669"/>
    <property type="project" value="UniProtKB-KW"/>
</dbReference>
<feature type="transmembrane region" description="Helical" evidence="8">
    <location>
        <begin position="120"/>
        <end position="137"/>
    </location>
</feature>
<dbReference type="RefSeq" id="WP_091027059.1">
    <property type="nucleotide sequence ID" value="NZ_BKAE01000021.1"/>
</dbReference>
<comment type="subcellular location">
    <subcellularLocation>
        <location evidence="1">Membrane</location>
    </subcellularLocation>
</comment>
<feature type="transmembrane region" description="Helical" evidence="8">
    <location>
        <begin position="211"/>
        <end position="236"/>
    </location>
</feature>
<evidence type="ECO:0000256" key="5">
    <source>
        <dbReference type="ARBA" id="ARBA00022989"/>
    </source>
</evidence>
<evidence type="ECO:0000313" key="9">
    <source>
        <dbReference type="EMBL" id="SDO72349.1"/>
    </source>
</evidence>
<organism evidence="9 10">
    <name type="scientific">Nocardioides szechwanensis</name>
    <dbReference type="NCBI Taxonomy" id="1005944"/>
    <lineage>
        <taxon>Bacteria</taxon>
        <taxon>Bacillati</taxon>
        <taxon>Actinomycetota</taxon>
        <taxon>Actinomycetes</taxon>
        <taxon>Propionibacteriales</taxon>
        <taxon>Nocardioidaceae</taxon>
        <taxon>Nocardioides</taxon>
    </lineage>
</organism>
<keyword evidence="2" id="KW-0349">Heme</keyword>
<evidence type="ECO:0000256" key="1">
    <source>
        <dbReference type="ARBA" id="ARBA00004370"/>
    </source>
</evidence>
<dbReference type="Gene3D" id="1.20.1300.10">
    <property type="entry name" value="Fumarate reductase/succinate dehydrogenase, transmembrane subunit"/>
    <property type="match status" value="1"/>
</dbReference>
<reference evidence="9 10" key="1">
    <citation type="submission" date="2016-10" db="EMBL/GenBank/DDBJ databases">
        <authorList>
            <person name="de Groot N.N."/>
        </authorList>
    </citation>
    <scope>NUCLEOTIDE SEQUENCE [LARGE SCALE GENOMIC DNA]</scope>
    <source>
        <strain evidence="9 10">CGMCC 1.11147</strain>
    </source>
</reference>
<dbReference type="CDD" id="cd03498">
    <property type="entry name" value="SQR_TypeB_2_TM"/>
    <property type="match status" value="1"/>
</dbReference>
<gene>
    <name evidence="9" type="ORF">SAMN05192576_0338</name>
</gene>
<keyword evidence="5 8" id="KW-1133">Transmembrane helix</keyword>
<proteinExistence type="predicted"/>
<evidence type="ECO:0000256" key="8">
    <source>
        <dbReference type="SAM" id="Phobius"/>
    </source>
</evidence>
<dbReference type="OrthoDB" id="9788081at2"/>
<dbReference type="STRING" id="1005944.SAMN05192576_0338"/>
<keyword evidence="6" id="KW-0408">Iron</keyword>
<dbReference type="InterPro" id="IPR034804">
    <property type="entry name" value="SQR/QFR_C/D"/>
</dbReference>
<feature type="transmembrane region" description="Helical" evidence="8">
    <location>
        <begin position="168"/>
        <end position="190"/>
    </location>
</feature>
<evidence type="ECO:0000256" key="7">
    <source>
        <dbReference type="ARBA" id="ARBA00023136"/>
    </source>
</evidence>
<dbReference type="SUPFAM" id="SSF81343">
    <property type="entry name" value="Fumarate reductase respiratory complex transmembrane subunits"/>
    <property type="match status" value="1"/>
</dbReference>
<feature type="transmembrane region" description="Helical" evidence="8">
    <location>
        <begin position="74"/>
        <end position="95"/>
    </location>
</feature>
<dbReference type="NCBIfam" id="TIGR02046">
    <property type="entry name" value="sdhC_b558_fam"/>
    <property type="match status" value="1"/>
</dbReference>
<dbReference type="InterPro" id="IPR011138">
    <property type="entry name" value="Cytochrome_b-558"/>
</dbReference>
<dbReference type="EMBL" id="FNIC01000013">
    <property type="protein sequence ID" value="SDO72349.1"/>
    <property type="molecule type" value="Genomic_DNA"/>
</dbReference>
<evidence type="ECO:0000256" key="2">
    <source>
        <dbReference type="ARBA" id="ARBA00022617"/>
    </source>
</evidence>
<dbReference type="Pfam" id="PF01127">
    <property type="entry name" value="Sdh_cyt"/>
    <property type="match status" value="1"/>
</dbReference>
<dbReference type="InterPro" id="IPR000701">
    <property type="entry name" value="SuccDH_FuR_B_TM-su"/>
</dbReference>
<sequence>MTTRPTLVKGSRASRSTIALKMLMAVSGVLFIGFVLAHMYGNLKAFGGHDSFNEYAYHLRVIGEPLLPHEGFLWLFRIGLLAAIIVHVGCAVALWRRAGKARTVKYVVTKNKASSVSSRTMRWGGLTILVFIIWHLLNFTIVKVNPNTGDTGSAAGDPYNLLVDTFDVWWMTVIYLVALVALGMHLHHGIWSSAQTLGLTNNDRARRNAKAIGAILAIVVAGGFSLVPIFVLAGVITK</sequence>
<protein>
    <submittedName>
        <fullName evidence="9">Succinate dehydrogenase / fumarate reductase cytochrome b subunit</fullName>
    </submittedName>
</protein>
<name>A0A1H0LVT2_9ACTN</name>